<feature type="region of interest" description="Disordered" evidence="1">
    <location>
        <begin position="31"/>
        <end position="132"/>
    </location>
</feature>
<sequence>MSFPVALQSAVFYILSCTPCLKVRHRHRAREIAKKDREKATKLETAQPGKYQHPPPFSTNPYWKSEIDMGPSLPKKTSSKNSSSRGLTSSGRDSCNPSVSERTNGDDSRTNVDSLSVLREEENGTPPDWNRKIGYQREDEDLWGQWSAQKLKDAINRARDSAGRLIDSTLGLEKEVTDQERRNFYTTPRNPPVNDYHPPVISSRPAHKDGYKWMLQPPPPAKVMEGKIPVSRANSSGSKSSGRTLVANDPYLDKIVKDKLAIERARKGSAAPTEDELIEALFATRINTSNRAKSLSYGWEFDDKSDGSPLHSVRSKPAPAYLGKNPAMADDEDDDFDETYSFNSDDDDPYDLSKFRDIPQHVIDYHANKGWRPKLETIRSIRISKPPQKRPMTRKQMLHKSRKLTMLKVTSGSPVGDDTE</sequence>
<reference evidence="2 3" key="1">
    <citation type="submission" date="2012-10" db="EMBL/GenBank/DDBJ databases">
        <title>Genome sequencing and analysis of entomopathogenic fungi Beauveria bassiana D1-5.</title>
        <authorList>
            <person name="Li Q."/>
            <person name="Wang L."/>
            <person name="Zhang Z."/>
            <person name="Wang Q."/>
            <person name="Ren J."/>
            <person name="Wang M."/>
            <person name="Xu W."/>
            <person name="Wang J."/>
            <person name="Lu Y."/>
            <person name="Du Q."/>
            <person name="Sun Z."/>
        </authorList>
    </citation>
    <scope>NUCLEOTIDE SEQUENCE [LARGE SCALE GENOMIC DNA]</scope>
    <source>
        <strain evidence="2 3">D1-5</strain>
    </source>
</reference>
<dbReference type="HOGENOM" id="CLU_036638_1_0_1"/>
<dbReference type="STRING" id="1245745.A0A0A2VVZ7"/>
<feature type="compositionally biased region" description="Polar residues" evidence="1">
    <location>
        <begin position="75"/>
        <end position="102"/>
    </location>
</feature>
<accession>A0A0A2VVZ7</accession>
<proteinExistence type="predicted"/>
<dbReference type="AlphaFoldDB" id="A0A0A2VVZ7"/>
<organism evidence="2 3">
    <name type="scientific">Beauveria bassiana D1-5</name>
    <dbReference type="NCBI Taxonomy" id="1245745"/>
    <lineage>
        <taxon>Eukaryota</taxon>
        <taxon>Fungi</taxon>
        <taxon>Dikarya</taxon>
        <taxon>Ascomycota</taxon>
        <taxon>Pezizomycotina</taxon>
        <taxon>Sordariomycetes</taxon>
        <taxon>Hypocreomycetidae</taxon>
        <taxon>Hypocreales</taxon>
        <taxon>Cordycipitaceae</taxon>
        <taxon>Beauveria</taxon>
    </lineage>
</organism>
<evidence type="ECO:0008006" key="4">
    <source>
        <dbReference type="Google" id="ProtNLM"/>
    </source>
</evidence>
<gene>
    <name evidence="2" type="ORF">BBAD15_g2475</name>
</gene>
<dbReference type="EMBL" id="ANFO01000175">
    <property type="protein sequence ID" value="KGQ11788.1"/>
    <property type="molecule type" value="Genomic_DNA"/>
</dbReference>
<feature type="region of interest" description="Disordered" evidence="1">
    <location>
        <begin position="305"/>
        <end position="330"/>
    </location>
</feature>
<evidence type="ECO:0000313" key="2">
    <source>
        <dbReference type="EMBL" id="KGQ11788.1"/>
    </source>
</evidence>
<name>A0A0A2VVZ7_BEABA</name>
<comment type="caution">
    <text evidence="2">The sequence shown here is derived from an EMBL/GenBank/DDBJ whole genome shotgun (WGS) entry which is preliminary data.</text>
</comment>
<protein>
    <recommendedName>
        <fullName evidence="4">Signal peptide-containing protein</fullName>
    </recommendedName>
</protein>
<dbReference type="Proteomes" id="UP000030106">
    <property type="component" value="Unassembled WGS sequence"/>
</dbReference>
<evidence type="ECO:0000256" key="1">
    <source>
        <dbReference type="SAM" id="MobiDB-lite"/>
    </source>
</evidence>
<evidence type="ECO:0000313" key="3">
    <source>
        <dbReference type="Proteomes" id="UP000030106"/>
    </source>
</evidence>
<feature type="compositionally biased region" description="Basic and acidic residues" evidence="1">
    <location>
        <begin position="31"/>
        <end position="42"/>
    </location>
</feature>
<dbReference type="OrthoDB" id="506431at2759"/>
<dbReference type="eggNOG" id="ENOG502SM8K">
    <property type="taxonomic scope" value="Eukaryota"/>
</dbReference>